<dbReference type="InterPro" id="IPR054189">
    <property type="entry name" value="DUF6894"/>
</dbReference>
<reference evidence="2 3" key="1">
    <citation type="submission" date="2016-03" db="EMBL/GenBank/DDBJ databases">
        <title>Microsymbionts genomes from the relict species Vavilovia formosa (Stev.) Fed.</title>
        <authorList>
            <person name="Kopat V."/>
            <person name="Chirak E."/>
            <person name="Kimeklis A."/>
            <person name="Andronov E."/>
        </authorList>
    </citation>
    <scope>NUCLEOTIDE SEQUENCE [LARGE SCALE GENOMIC DNA]</scope>
    <source>
        <strain evidence="2 3">Vaf07</strain>
    </source>
</reference>
<protein>
    <recommendedName>
        <fullName evidence="1">DUF6894 domain-containing protein</fullName>
    </recommendedName>
</protein>
<dbReference type="Proteomes" id="UP000076574">
    <property type="component" value="Unassembled WGS sequence"/>
</dbReference>
<accession>A0A161QYE5</accession>
<keyword evidence="3" id="KW-1185">Reference proteome</keyword>
<comment type="caution">
    <text evidence="2">The sequence shown here is derived from an EMBL/GenBank/DDBJ whole genome shotgun (WGS) entry which is preliminary data.</text>
</comment>
<name>A0A161QYE5_9BRAD</name>
<organism evidence="2 3">
    <name type="scientific">Tardiphaga robiniae</name>
    <dbReference type="NCBI Taxonomy" id="943830"/>
    <lineage>
        <taxon>Bacteria</taxon>
        <taxon>Pseudomonadati</taxon>
        <taxon>Pseudomonadota</taxon>
        <taxon>Alphaproteobacteria</taxon>
        <taxon>Hyphomicrobiales</taxon>
        <taxon>Nitrobacteraceae</taxon>
        <taxon>Tardiphaga</taxon>
    </lineage>
</organism>
<evidence type="ECO:0000259" key="1">
    <source>
        <dbReference type="Pfam" id="PF21834"/>
    </source>
</evidence>
<dbReference type="AlphaFoldDB" id="A0A161QYE5"/>
<dbReference type="OrthoDB" id="8296556at2"/>
<evidence type="ECO:0000313" key="2">
    <source>
        <dbReference type="EMBL" id="KZD21051.1"/>
    </source>
</evidence>
<dbReference type="RefSeq" id="WP_068736963.1">
    <property type="nucleotide sequence ID" value="NZ_LVYV01000053.1"/>
</dbReference>
<sequence length="85" mass="9639">MPLYFFNTRINDELVVDPEGEELRNPDHAWDVARSMILQLLHSEGTPSDLLKAVLEVTDKDGEIVLEFPFTEALLDATDESATRH</sequence>
<proteinExistence type="predicted"/>
<feature type="domain" description="DUF6894" evidence="1">
    <location>
        <begin position="3"/>
        <end position="71"/>
    </location>
</feature>
<gene>
    <name evidence="2" type="ORF">A4A58_14730</name>
</gene>
<dbReference type="EMBL" id="LVYV01000053">
    <property type="protein sequence ID" value="KZD21051.1"/>
    <property type="molecule type" value="Genomic_DNA"/>
</dbReference>
<dbReference type="Pfam" id="PF21834">
    <property type="entry name" value="DUF6894"/>
    <property type="match status" value="1"/>
</dbReference>
<evidence type="ECO:0000313" key="3">
    <source>
        <dbReference type="Proteomes" id="UP000076574"/>
    </source>
</evidence>